<dbReference type="RefSeq" id="WP_201329207.1">
    <property type="nucleotide sequence ID" value="NZ_HG764815.1"/>
</dbReference>
<dbReference type="Gene3D" id="3.30.56.110">
    <property type="entry name" value="Protein of unknown function DUF2237"/>
    <property type="match status" value="1"/>
</dbReference>
<dbReference type="InterPro" id="IPR018714">
    <property type="entry name" value="DUF2237"/>
</dbReference>
<reference evidence="1 2" key="1">
    <citation type="journal article" date="2013" name="ISME J.">
        <title>A metabolic model for members of the genus Tetrasphaera involved in enhanced biological phosphorus removal.</title>
        <authorList>
            <person name="Kristiansen R."/>
            <person name="Nguyen H.T.T."/>
            <person name="Saunders A.M."/>
            <person name="Nielsen J.L."/>
            <person name="Wimmer R."/>
            <person name="Le V.Q."/>
            <person name="McIlroy S.J."/>
            <person name="Petrovski S."/>
            <person name="Seviour R.J."/>
            <person name="Calteau A."/>
            <person name="Nielsen K.L."/>
            <person name="Nielsen P.H."/>
        </authorList>
    </citation>
    <scope>NUCLEOTIDE SEQUENCE [LARGE SCALE GENOMIC DNA]</scope>
    <source>
        <strain evidence="1 2">Ben110</strain>
    </source>
</reference>
<evidence type="ECO:0008006" key="3">
    <source>
        <dbReference type="Google" id="ProtNLM"/>
    </source>
</evidence>
<name>W6JXU9_9MICO</name>
<proteinExistence type="predicted"/>
<gene>
    <name evidence="1" type="ORF">BN11_350014</name>
</gene>
<dbReference type="PANTHER" id="PTHR37466">
    <property type="entry name" value="SLR1628 PROTEIN"/>
    <property type="match status" value="1"/>
</dbReference>
<dbReference type="Pfam" id="PF09996">
    <property type="entry name" value="DUF2237"/>
    <property type="match status" value="1"/>
</dbReference>
<sequence>MTTARNVLGGPLAECGTDPMTGFFRNGACWTSPEDFGRHTICAVMTPEFLDHQQRTGNDLITPIPAYRFPGLQPGDTWCVVALRWLHAHQDGAAAPVSLAATHEATLEVIPLEVLLPYAADAPDDLSALQ</sequence>
<evidence type="ECO:0000313" key="2">
    <source>
        <dbReference type="Proteomes" id="UP000035763"/>
    </source>
</evidence>
<dbReference type="Proteomes" id="UP000035763">
    <property type="component" value="Unassembled WGS sequence"/>
</dbReference>
<dbReference type="STRING" id="1193182.BN11_350014"/>
<organism evidence="1 2">
    <name type="scientific">Nostocoides australiense Ben110</name>
    <dbReference type="NCBI Taxonomy" id="1193182"/>
    <lineage>
        <taxon>Bacteria</taxon>
        <taxon>Bacillati</taxon>
        <taxon>Actinomycetota</taxon>
        <taxon>Actinomycetes</taxon>
        <taxon>Micrococcales</taxon>
        <taxon>Intrasporangiaceae</taxon>
        <taxon>Nostocoides</taxon>
    </lineage>
</organism>
<dbReference type="AlphaFoldDB" id="W6JXU9"/>
<comment type="caution">
    <text evidence="1">The sequence shown here is derived from an EMBL/GenBank/DDBJ whole genome shotgun (WGS) entry which is preliminary data.</text>
</comment>
<evidence type="ECO:0000313" key="1">
    <source>
        <dbReference type="EMBL" id="CCH73917.1"/>
    </source>
</evidence>
<accession>W6JXU9</accession>
<dbReference type="PANTHER" id="PTHR37466:SF1">
    <property type="entry name" value="SLR1628 PROTEIN"/>
    <property type="match status" value="1"/>
</dbReference>
<dbReference type="EMBL" id="CAJA01000279">
    <property type="protein sequence ID" value="CCH73917.1"/>
    <property type="molecule type" value="Genomic_DNA"/>
</dbReference>
<protein>
    <recommendedName>
        <fullName evidence="3">DUF2237 domain-containing protein</fullName>
    </recommendedName>
</protein>
<keyword evidence="2" id="KW-1185">Reference proteome</keyword>